<proteinExistence type="inferred from homology"/>
<dbReference type="Proteomes" id="UP000001064">
    <property type="component" value="Unassembled WGS sequence"/>
</dbReference>
<sequence>MLTVLIPSSIKNYTSSTFVSLGHNYLFKTFLPQIKKGQLKVEIVDENYPNYKTNGNPMVFGSLDSDYDYENVMVTLTIKNLYNFMIKILFSHDIGLGESFILGDFVVSNLKEFIKIFLLNFETTTENKNKLFTSINDNINLFVNFLYNKSVDNSRDAIKTHYNISNEMYEIMLGPAMCYSSGLFKHKGEDLYAAQMRKIHTLLEKSNISKDDHILEIGCGWGTLLIEAAKKYGCRATGISISEEQVKYGRDWVKREGLDHLVDLQVCHYRDVKGKYSRIVSVEMMEHLGSEHHGEFFKIVDNLLEPNGLFVFQVITCRDKDYEHKRMGKDVGFINKYIFLGSELACVTTIVNAATTHSTLELQNADSIGPHYSYTLDAWRENLINNSERVKQLGLDQQFINMFDFYLSSCSACFETRYINDFQFVYSRPLNTKNLKTQFYN</sequence>
<evidence type="ECO:0000256" key="5">
    <source>
        <dbReference type="ARBA" id="ARBA00023098"/>
    </source>
</evidence>
<accession>F0ZGS6</accession>
<organism evidence="6 7">
    <name type="scientific">Dictyostelium purpureum</name>
    <name type="common">Slime mold</name>
    <dbReference type="NCBI Taxonomy" id="5786"/>
    <lineage>
        <taxon>Eukaryota</taxon>
        <taxon>Amoebozoa</taxon>
        <taxon>Evosea</taxon>
        <taxon>Eumycetozoa</taxon>
        <taxon>Dictyostelia</taxon>
        <taxon>Dictyosteliales</taxon>
        <taxon>Dictyosteliaceae</taxon>
        <taxon>Dictyostelium</taxon>
    </lineage>
</organism>
<dbReference type="KEGG" id="dpp:DICPUDRAFT_94214"/>
<keyword evidence="2" id="KW-0489">Methyltransferase</keyword>
<protein>
    <recommendedName>
        <fullName evidence="8">Cyclopropane-fatty-acyl-phospholipid synthase</fullName>
    </recommendedName>
</protein>
<dbReference type="eggNOG" id="ENOG502QS47">
    <property type="taxonomic scope" value="Eukaryota"/>
</dbReference>
<evidence type="ECO:0000256" key="2">
    <source>
        <dbReference type="ARBA" id="ARBA00022603"/>
    </source>
</evidence>
<dbReference type="InterPro" id="IPR029063">
    <property type="entry name" value="SAM-dependent_MTases_sf"/>
</dbReference>
<evidence type="ECO:0008006" key="8">
    <source>
        <dbReference type="Google" id="ProtNLM"/>
    </source>
</evidence>
<dbReference type="GO" id="GO:0008168">
    <property type="term" value="F:methyltransferase activity"/>
    <property type="evidence" value="ECO:0007669"/>
    <property type="project" value="UniProtKB-KW"/>
</dbReference>
<dbReference type="InterPro" id="IPR050723">
    <property type="entry name" value="CFA/CMAS"/>
</dbReference>
<dbReference type="EMBL" id="GL871015">
    <property type="protein sequence ID" value="EGC36822.1"/>
    <property type="molecule type" value="Genomic_DNA"/>
</dbReference>
<dbReference type="AlphaFoldDB" id="F0ZGS6"/>
<dbReference type="CDD" id="cd02440">
    <property type="entry name" value="AdoMet_MTases"/>
    <property type="match status" value="1"/>
</dbReference>
<dbReference type="RefSeq" id="XP_003286620.1">
    <property type="nucleotide sequence ID" value="XM_003286572.1"/>
</dbReference>
<reference evidence="7" key="1">
    <citation type="journal article" date="2011" name="Genome Biol.">
        <title>Comparative genomics of the social amoebae Dictyostelium discoideum and Dictyostelium purpureum.</title>
        <authorList>
            <consortium name="US DOE Joint Genome Institute (JGI-PGF)"/>
            <person name="Sucgang R."/>
            <person name="Kuo A."/>
            <person name="Tian X."/>
            <person name="Salerno W."/>
            <person name="Parikh A."/>
            <person name="Feasley C.L."/>
            <person name="Dalin E."/>
            <person name="Tu H."/>
            <person name="Huang E."/>
            <person name="Barry K."/>
            <person name="Lindquist E."/>
            <person name="Shapiro H."/>
            <person name="Bruce D."/>
            <person name="Schmutz J."/>
            <person name="Salamov A."/>
            <person name="Fey P."/>
            <person name="Gaudet P."/>
            <person name="Anjard C."/>
            <person name="Babu M.M."/>
            <person name="Basu S."/>
            <person name="Bushmanova Y."/>
            <person name="van der Wel H."/>
            <person name="Katoh-Kurasawa M."/>
            <person name="Dinh C."/>
            <person name="Coutinho P.M."/>
            <person name="Saito T."/>
            <person name="Elias M."/>
            <person name="Schaap P."/>
            <person name="Kay R.R."/>
            <person name="Henrissat B."/>
            <person name="Eichinger L."/>
            <person name="Rivero F."/>
            <person name="Putnam N.H."/>
            <person name="West C.M."/>
            <person name="Loomis W.F."/>
            <person name="Chisholm R.L."/>
            <person name="Shaulsky G."/>
            <person name="Strassmann J.E."/>
            <person name="Queller D.C."/>
            <person name="Kuspa A."/>
            <person name="Grigoriev I.V."/>
        </authorList>
    </citation>
    <scope>NUCLEOTIDE SEQUENCE [LARGE SCALE GENOMIC DNA]</scope>
    <source>
        <strain evidence="7">QSDP1</strain>
    </source>
</reference>
<keyword evidence="7" id="KW-1185">Reference proteome</keyword>
<comment type="similarity">
    <text evidence="1">Belongs to the CFA/CMAS family.</text>
</comment>
<dbReference type="GO" id="GO:0008610">
    <property type="term" value="P:lipid biosynthetic process"/>
    <property type="evidence" value="ECO:0007669"/>
    <property type="project" value="InterPro"/>
</dbReference>
<dbReference type="STRING" id="5786.F0ZGS6"/>
<dbReference type="SUPFAM" id="SSF53335">
    <property type="entry name" value="S-adenosyl-L-methionine-dependent methyltransferases"/>
    <property type="match status" value="1"/>
</dbReference>
<dbReference type="Gene3D" id="3.40.50.150">
    <property type="entry name" value="Vaccinia Virus protein VP39"/>
    <property type="match status" value="1"/>
</dbReference>
<dbReference type="PANTHER" id="PTHR43667">
    <property type="entry name" value="CYCLOPROPANE-FATTY-ACYL-PHOSPHOLIPID SYNTHASE"/>
    <property type="match status" value="1"/>
</dbReference>
<evidence type="ECO:0000256" key="4">
    <source>
        <dbReference type="ARBA" id="ARBA00022691"/>
    </source>
</evidence>
<evidence type="ECO:0000313" key="7">
    <source>
        <dbReference type="Proteomes" id="UP000001064"/>
    </source>
</evidence>
<dbReference type="GeneID" id="10504014"/>
<dbReference type="PIRSF" id="PIRSF003085">
    <property type="entry name" value="CMAS"/>
    <property type="match status" value="1"/>
</dbReference>
<dbReference type="InParanoid" id="F0ZGS6"/>
<dbReference type="PANTHER" id="PTHR43667:SF2">
    <property type="entry name" value="FATTY ACID C-METHYL TRANSFERASE"/>
    <property type="match status" value="1"/>
</dbReference>
<dbReference type="GO" id="GO:0032259">
    <property type="term" value="P:methylation"/>
    <property type="evidence" value="ECO:0007669"/>
    <property type="project" value="UniProtKB-KW"/>
</dbReference>
<evidence type="ECO:0000256" key="3">
    <source>
        <dbReference type="ARBA" id="ARBA00022679"/>
    </source>
</evidence>
<evidence type="ECO:0000256" key="1">
    <source>
        <dbReference type="ARBA" id="ARBA00010815"/>
    </source>
</evidence>
<dbReference type="VEuPathDB" id="AmoebaDB:DICPUDRAFT_94214"/>
<dbReference type="Pfam" id="PF02353">
    <property type="entry name" value="CMAS"/>
    <property type="match status" value="1"/>
</dbReference>
<keyword evidence="5" id="KW-0443">Lipid metabolism</keyword>
<dbReference type="InterPro" id="IPR003333">
    <property type="entry name" value="CMAS"/>
</dbReference>
<keyword evidence="4" id="KW-0949">S-adenosyl-L-methionine</keyword>
<name>F0ZGS6_DICPU</name>
<dbReference type="OMA" id="LWEFYLC"/>
<dbReference type="OrthoDB" id="14934at2759"/>
<keyword evidence="3" id="KW-0808">Transferase</keyword>
<gene>
    <name evidence="6" type="ORF">DICPUDRAFT_94214</name>
</gene>
<evidence type="ECO:0000313" key="6">
    <source>
        <dbReference type="EMBL" id="EGC36822.1"/>
    </source>
</evidence>